<name>A0A849BM29_9ACTN</name>
<dbReference type="RefSeq" id="WP_171201961.1">
    <property type="nucleotide sequence ID" value="NZ_JABEMA010000020.1"/>
</dbReference>
<protein>
    <submittedName>
        <fullName evidence="2">Uncharacterized protein</fullName>
    </submittedName>
</protein>
<keyword evidence="1" id="KW-1133">Transmembrane helix</keyword>
<feature type="transmembrane region" description="Helical" evidence="1">
    <location>
        <begin position="12"/>
        <end position="38"/>
    </location>
</feature>
<comment type="caution">
    <text evidence="2">The sequence shown here is derived from an EMBL/GenBank/DDBJ whole genome shotgun (WGS) entry which is preliminary data.</text>
</comment>
<evidence type="ECO:0000256" key="1">
    <source>
        <dbReference type="SAM" id="Phobius"/>
    </source>
</evidence>
<dbReference type="PROSITE" id="PS51257">
    <property type="entry name" value="PROKAR_LIPOPROTEIN"/>
    <property type="match status" value="1"/>
</dbReference>
<dbReference type="AlphaFoldDB" id="A0A849BM29"/>
<gene>
    <name evidence="2" type="ORF">HLB09_03195</name>
</gene>
<keyword evidence="1" id="KW-0472">Membrane</keyword>
<keyword evidence="3" id="KW-1185">Reference proteome</keyword>
<organism evidence="2 3">
    <name type="scientific">Pseudokineococcus marinus</name>
    <dbReference type="NCBI Taxonomy" id="351215"/>
    <lineage>
        <taxon>Bacteria</taxon>
        <taxon>Bacillati</taxon>
        <taxon>Actinomycetota</taxon>
        <taxon>Actinomycetes</taxon>
        <taxon>Kineosporiales</taxon>
        <taxon>Kineosporiaceae</taxon>
        <taxon>Pseudokineococcus</taxon>
    </lineage>
</organism>
<keyword evidence="1" id="KW-0812">Transmembrane</keyword>
<dbReference type="EMBL" id="JABEMA010000020">
    <property type="protein sequence ID" value="NNH22107.1"/>
    <property type="molecule type" value="Genomic_DNA"/>
</dbReference>
<feature type="transmembrane region" description="Helical" evidence="1">
    <location>
        <begin position="44"/>
        <end position="66"/>
    </location>
</feature>
<proteinExistence type="predicted"/>
<accession>A0A849BM29</accession>
<evidence type="ECO:0000313" key="2">
    <source>
        <dbReference type="EMBL" id="NNH22107.1"/>
    </source>
</evidence>
<sequence length="76" mass="8007">MAPRADRWSPSPTALTAACIVGLSVSASILILLVPTLLRPDAQVHPLVVVGLVALCAAFTTGVRYWRPQAPQSDLS</sequence>
<evidence type="ECO:0000313" key="3">
    <source>
        <dbReference type="Proteomes" id="UP000555552"/>
    </source>
</evidence>
<reference evidence="2 3" key="1">
    <citation type="submission" date="2020-05" db="EMBL/GenBank/DDBJ databases">
        <title>MicrobeNet Type strains.</title>
        <authorList>
            <person name="Nicholson A.C."/>
        </authorList>
    </citation>
    <scope>NUCLEOTIDE SEQUENCE [LARGE SCALE GENOMIC DNA]</scope>
    <source>
        <strain evidence="2 3">JCM 14547</strain>
    </source>
</reference>
<dbReference type="Proteomes" id="UP000555552">
    <property type="component" value="Unassembled WGS sequence"/>
</dbReference>